<dbReference type="GO" id="GO:0061630">
    <property type="term" value="F:ubiquitin protein ligase activity"/>
    <property type="evidence" value="ECO:0007669"/>
    <property type="project" value="UniProtKB-UniRule"/>
</dbReference>
<protein>
    <recommendedName>
        <fullName evidence="11">E3 ubiquitin-protein ligase</fullName>
        <ecNumber evidence="11">2.3.2.27</ecNumber>
    </recommendedName>
</protein>
<keyword evidence="8 11" id="KW-0862">Zinc</keyword>
<reference evidence="15" key="3">
    <citation type="submission" date="2025-09" db="UniProtKB">
        <authorList>
            <consortium name="Ensembl"/>
        </authorList>
    </citation>
    <scope>IDENTIFICATION</scope>
</reference>
<name>A0A8C9VQ81_SCLFO</name>
<dbReference type="Pfam" id="PF00097">
    <property type="entry name" value="zf-C3HC4"/>
    <property type="match status" value="1"/>
</dbReference>
<evidence type="ECO:0000256" key="2">
    <source>
        <dbReference type="ARBA" id="ARBA00004906"/>
    </source>
</evidence>
<feature type="region of interest" description="Disordered" evidence="12">
    <location>
        <begin position="235"/>
        <end position="278"/>
    </location>
</feature>
<evidence type="ECO:0000313" key="15">
    <source>
        <dbReference type="Ensembl" id="ENSSFOP00015063264.1"/>
    </source>
</evidence>
<keyword evidence="7 10" id="KW-0863">Zinc-finger</keyword>
<evidence type="ECO:0000256" key="12">
    <source>
        <dbReference type="SAM" id="MobiDB-lite"/>
    </source>
</evidence>
<dbReference type="InterPro" id="IPR018123">
    <property type="entry name" value="WWE-dom_subgr"/>
</dbReference>
<dbReference type="UniPathway" id="UPA00143"/>
<dbReference type="GO" id="GO:0005737">
    <property type="term" value="C:cytoplasm"/>
    <property type="evidence" value="ECO:0007669"/>
    <property type="project" value="UniProtKB-SubCell"/>
</dbReference>
<evidence type="ECO:0000256" key="11">
    <source>
        <dbReference type="RuleBase" id="RU367105"/>
    </source>
</evidence>
<comment type="subcellular location">
    <subcellularLocation>
        <location evidence="11">Cytoplasm</location>
    </subcellularLocation>
</comment>
<dbReference type="InterPro" id="IPR018957">
    <property type="entry name" value="Znf_C3HC4_RING-type"/>
</dbReference>
<dbReference type="Pfam" id="PF02825">
    <property type="entry name" value="WWE"/>
    <property type="match status" value="2"/>
</dbReference>
<dbReference type="CDD" id="cd16672">
    <property type="entry name" value="RING-H2_DTX2"/>
    <property type="match status" value="1"/>
</dbReference>
<dbReference type="InterPro" id="IPR039396">
    <property type="entry name" value="Deltex_C"/>
</dbReference>
<comment type="similarity">
    <text evidence="3 11">Belongs to the Deltex family.</text>
</comment>
<dbReference type="FunFam" id="3.30.40.10:FF:000097">
    <property type="entry name" value="E3 ubiquitin-protein ligase DTX4"/>
    <property type="match status" value="1"/>
</dbReference>
<dbReference type="Gene3D" id="3.30.390.130">
    <property type="match status" value="1"/>
</dbReference>
<evidence type="ECO:0000256" key="10">
    <source>
        <dbReference type="PROSITE-ProRule" id="PRU00175"/>
    </source>
</evidence>
<dbReference type="Gene3D" id="3.30.720.50">
    <property type="match status" value="2"/>
</dbReference>
<feature type="compositionally biased region" description="Polar residues" evidence="12">
    <location>
        <begin position="250"/>
        <end position="263"/>
    </location>
</feature>
<keyword evidence="9" id="KW-0914">Notch signaling pathway</keyword>
<evidence type="ECO:0000256" key="9">
    <source>
        <dbReference type="ARBA" id="ARBA00022976"/>
    </source>
</evidence>
<feature type="compositionally biased region" description="Low complexity" evidence="12">
    <location>
        <begin position="264"/>
        <end position="278"/>
    </location>
</feature>
<proteinExistence type="inferred from homology"/>
<keyword evidence="5 11" id="KW-0479">Metal-binding</keyword>
<reference evidence="15" key="2">
    <citation type="submission" date="2025-08" db="UniProtKB">
        <authorList>
            <consortium name="Ensembl"/>
        </authorList>
    </citation>
    <scope>IDENTIFICATION</scope>
</reference>
<dbReference type="FunFam" id="3.30.390.130:FF:000001">
    <property type="entry name" value="Probable E3 ubiquitin-protein ligase DTX3"/>
    <property type="match status" value="1"/>
</dbReference>
<feature type="compositionally biased region" description="Pro residues" evidence="12">
    <location>
        <begin position="18"/>
        <end position="36"/>
    </location>
</feature>
<dbReference type="InterPro" id="IPR001841">
    <property type="entry name" value="Znf_RING"/>
</dbReference>
<dbReference type="InterPro" id="IPR037197">
    <property type="entry name" value="WWE_dom_sf"/>
</dbReference>
<evidence type="ECO:0000313" key="16">
    <source>
        <dbReference type="Proteomes" id="UP000694397"/>
    </source>
</evidence>
<dbReference type="PROSITE" id="PS50918">
    <property type="entry name" value="WWE"/>
    <property type="match status" value="2"/>
</dbReference>
<dbReference type="InterPro" id="IPR039399">
    <property type="entry name" value="Deltex_C_sf"/>
</dbReference>
<sequence>MAAASGSAPADSGSWSGPPGPPPAPPPPPPVPPVPGVPLAGQGPPAVAVWEWQDDQGLWRPYSGQVSAYIEQCLSGQRGARAAGPAATSIPLGHAEPGLAPYIIDIPSLKQFRQDTGKMRSVRRSLFPPSSILGSGMYWEWANDEGGWTPYEMRTSIMLEHGYQARQVAVDLGPQGYNYVVDLRAMAQVNRASGYQRQVRRRIGQPYPPAVPAPASVIHSGPACSCQQCLGGGAGAGSGGGPVPSRSRHSFSSGQAGRPTSQGPVRAPSSSPASVYSPYPRRPLSVGGTAWGGAVDAGHLLRSHIPTVPVQMNGSTSVSSALAGKLLRAEDDCIICMERLSGPSGYSDSPEEQAVTADSVGKFTKCGHTLHLLCMLAMYNNGNKDGSLQCPSCKTIYGEKTGTQPKGKMEIYNIPQPLPGHPDCGTIQIIYNIPPGIQGPEHPNPGQPYTCRGFPRLCFLPDNEKGRKVLELLKVAWSRRLIFTVGTSSTTGEADTVVWNEIHHKTEMMSNVSGHGYPDPNYLDNVLSELASQGVTEDCLRSVGQNQGAS</sequence>
<dbReference type="OrthoDB" id="2449614at2759"/>
<feature type="domain" description="WWE" evidence="14">
    <location>
        <begin position="125"/>
        <end position="201"/>
    </location>
</feature>
<keyword evidence="11" id="KW-0963">Cytoplasm</keyword>
<dbReference type="Ensembl" id="ENSSFOT00015057224.1">
    <property type="protein sequence ID" value="ENSSFOP00015063264.1"/>
    <property type="gene ID" value="ENSSFOG00015025780.1"/>
</dbReference>
<dbReference type="InterPro" id="IPR039398">
    <property type="entry name" value="Deltex_fam"/>
</dbReference>
<dbReference type="SMART" id="SM00678">
    <property type="entry name" value="WWE"/>
    <property type="match status" value="2"/>
</dbReference>
<feature type="domain" description="WWE" evidence="14">
    <location>
        <begin position="36"/>
        <end position="124"/>
    </location>
</feature>
<accession>A0A8C9VQ81</accession>
<dbReference type="Pfam" id="PF18102">
    <property type="entry name" value="DTC"/>
    <property type="match status" value="1"/>
</dbReference>
<dbReference type="InterPro" id="IPR004170">
    <property type="entry name" value="WWE_dom"/>
</dbReference>
<gene>
    <name evidence="15" type="primary">DTX2</name>
    <name evidence="15" type="synonym">dtx2</name>
</gene>
<dbReference type="SUPFAM" id="SSF117839">
    <property type="entry name" value="WWE domain"/>
    <property type="match status" value="2"/>
</dbReference>
<comment type="pathway">
    <text evidence="2 11">Protein modification; protein ubiquitination.</text>
</comment>
<feature type="region of interest" description="Disordered" evidence="12">
    <location>
        <begin position="1"/>
        <end position="42"/>
    </location>
</feature>
<comment type="catalytic activity">
    <reaction evidence="1 11">
        <text>S-ubiquitinyl-[E2 ubiquitin-conjugating enzyme]-L-cysteine + [acceptor protein]-L-lysine = [E2 ubiquitin-conjugating enzyme]-L-cysteine + N(6)-ubiquitinyl-[acceptor protein]-L-lysine.</text>
        <dbReference type="EC" id="2.3.2.27"/>
    </reaction>
</comment>
<dbReference type="SMART" id="SM00184">
    <property type="entry name" value="RING"/>
    <property type="match status" value="1"/>
</dbReference>
<keyword evidence="16" id="KW-1185">Reference proteome</keyword>
<evidence type="ECO:0000256" key="8">
    <source>
        <dbReference type="ARBA" id="ARBA00022833"/>
    </source>
</evidence>
<evidence type="ECO:0000256" key="3">
    <source>
        <dbReference type="ARBA" id="ARBA00009413"/>
    </source>
</evidence>
<dbReference type="GeneTree" id="ENSGT00940000157641"/>
<evidence type="ECO:0000256" key="1">
    <source>
        <dbReference type="ARBA" id="ARBA00000900"/>
    </source>
</evidence>
<evidence type="ECO:0000256" key="4">
    <source>
        <dbReference type="ARBA" id="ARBA00022679"/>
    </source>
</evidence>
<feature type="compositionally biased region" description="Low complexity" evidence="12">
    <location>
        <begin position="1"/>
        <end position="17"/>
    </location>
</feature>
<evidence type="ECO:0000256" key="6">
    <source>
        <dbReference type="ARBA" id="ARBA00022737"/>
    </source>
</evidence>
<reference evidence="15 16" key="1">
    <citation type="submission" date="2019-04" db="EMBL/GenBank/DDBJ databases">
        <authorList>
            <consortium name="Wellcome Sanger Institute Data Sharing"/>
        </authorList>
    </citation>
    <scope>NUCLEOTIDE SEQUENCE [LARGE SCALE GENOMIC DNA]</scope>
</reference>
<evidence type="ECO:0000259" key="13">
    <source>
        <dbReference type="PROSITE" id="PS50089"/>
    </source>
</evidence>
<evidence type="ECO:0000256" key="5">
    <source>
        <dbReference type="ARBA" id="ARBA00022723"/>
    </source>
</evidence>
<dbReference type="Gene3D" id="3.30.40.10">
    <property type="entry name" value="Zinc/RING finger domain, C3HC4 (zinc finger)"/>
    <property type="match status" value="1"/>
</dbReference>
<dbReference type="PANTHER" id="PTHR12622">
    <property type="entry name" value="DELTEX-RELATED"/>
    <property type="match status" value="1"/>
</dbReference>
<dbReference type="GO" id="GO:0016567">
    <property type="term" value="P:protein ubiquitination"/>
    <property type="evidence" value="ECO:0007669"/>
    <property type="project" value="UniProtKB-UniRule"/>
</dbReference>
<dbReference type="AlphaFoldDB" id="A0A8C9VQ81"/>
<evidence type="ECO:0000259" key="14">
    <source>
        <dbReference type="PROSITE" id="PS50918"/>
    </source>
</evidence>
<dbReference type="PROSITE" id="PS50089">
    <property type="entry name" value="ZF_RING_2"/>
    <property type="match status" value="1"/>
</dbReference>
<dbReference type="CDD" id="cd09633">
    <property type="entry name" value="Deltex_C"/>
    <property type="match status" value="1"/>
</dbReference>
<dbReference type="EC" id="2.3.2.27" evidence="11"/>
<dbReference type="GO" id="GO:0008270">
    <property type="term" value="F:zinc ion binding"/>
    <property type="evidence" value="ECO:0007669"/>
    <property type="project" value="UniProtKB-KW"/>
</dbReference>
<keyword evidence="4 11" id="KW-0808">Transferase</keyword>
<dbReference type="GO" id="GO:0007219">
    <property type="term" value="P:Notch signaling pathway"/>
    <property type="evidence" value="ECO:0007669"/>
    <property type="project" value="UniProtKB-KW"/>
</dbReference>
<feature type="domain" description="RING-type" evidence="13">
    <location>
        <begin position="333"/>
        <end position="394"/>
    </location>
</feature>
<dbReference type="Proteomes" id="UP000694397">
    <property type="component" value="Chromosome 25"/>
</dbReference>
<evidence type="ECO:0000256" key="7">
    <source>
        <dbReference type="ARBA" id="ARBA00022771"/>
    </source>
</evidence>
<dbReference type="InterPro" id="IPR013083">
    <property type="entry name" value="Znf_RING/FYVE/PHD"/>
</dbReference>
<organism evidence="15 16">
    <name type="scientific">Scleropages formosus</name>
    <name type="common">Asian bonytongue</name>
    <name type="synonym">Osteoglossum formosum</name>
    <dbReference type="NCBI Taxonomy" id="113540"/>
    <lineage>
        <taxon>Eukaryota</taxon>
        <taxon>Metazoa</taxon>
        <taxon>Chordata</taxon>
        <taxon>Craniata</taxon>
        <taxon>Vertebrata</taxon>
        <taxon>Euteleostomi</taxon>
        <taxon>Actinopterygii</taxon>
        <taxon>Neopterygii</taxon>
        <taxon>Teleostei</taxon>
        <taxon>Osteoglossocephala</taxon>
        <taxon>Osteoglossomorpha</taxon>
        <taxon>Osteoglossiformes</taxon>
        <taxon>Osteoglossidae</taxon>
        <taxon>Scleropages</taxon>
    </lineage>
</organism>
<keyword evidence="6" id="KW-0677">Repeat</keyword>
<dbReference type="SUPFAM" id="SSF57850">
    <property type="entry name" value="RING/U-box"/>
    <property type="match status" value="1"/>
</dbReference>